<accession>A0A2T6ZL13</accession>
<evidence type="ECO:0000256" key="1">
    <source>
        <dbReference type="SAM" id="Coils"/>
    </source>
</evidence>
<evidence type="ECO:0000256" key="2">
    <source>
        <dbReference type="SAM" id="MobiDB-lite"/>
    </source>
</evidence>
<feature type="compositionally biased region" description="Pro residues" evidence="2">
    <location>
        <begin position="1"/>
        <end position="13"/>
    </location>
</feature>
<feature type="compositionally biased region" description="Acidic residues" evidence="2">
    <location>
        <begin position="140"/>
        <end position="149"/>
    </location>
</feature>
<feature type="compositionally biased region" description="Polar residues" evidence="2">
    <location>
        <begin position="1112"/>
        <end position="1124"/>
    </location>
</feature>
<dbReference type="OrthoDB" id="5421656at2759"/>
<evidence type="ECO:0000313" key="4">
    <source>
        <dbReference type="Proteomes" id="UP000244722"/>
    </source>
</evidence>
<proteinExistence type="predicted"/>
<comment type="caution">
    <text evidence="3">The sequence shown here is derived from an EMBL/GenBank/DDBJ whole genome shotgun (WGS) entry which is preliminary data.</text>
</comment>
<feature type="compositionally biased region" description="Basic and acidic residues" evidence="2">
    <location>
        <begin position="177"/>
        <end position="190"/>
    </location>
</feature>
<dbReference type="Proteomes" id="UP000244722">
    <property type="component" value="Unassembled WGS sequence"/>
</dbReference>
<dbReference type="PANTHER" id="PTHR23159">
    <property type="entry name" value="CENTROSOMAL PROTEIN 2"/>
    <property type="match status" value="1"/>
</dbReference>
<protein>
    <submittedName>
        <fullName evidence="3">Uncharacterized protein</fullName>
    </submittedName>
</protein>
<feature type="compositionally biased region" description="Basic and acidic residues" evidence="2">
    <location>
        <begin position="1161"/>
        <end position="1179"/>
    </location>
</feature>
<feature type="coiled-coil region" evidence="1">
    <location>
        <begin position="268"/>
        <end position="393"/>
    </location>
</feature>
<evidence type="ECO:0000313" key="3">
    <source>
        <dbReference type="EMBL" id="PUU76172.1"/>
    </source>
</evidence>
<dbReference type="PANTHER" id="PTHR23159:SF31">
    <property type="entry name" value="CENTROSOME-ASSOCIATED PROTEIN CEP250 ISOFORM X1"/>
    <property type="match status" value="1"/>
</dbReference>
<keyword evidence="4" id="KW-1185">Reference proteome</keyword>
<feature type="coiled-coil region" evidence="1">
    <location>
        <begin position="901"/>
        <end position="928"/>
    </location>
</feature>
<feature type="region of interest" description="Disordered" evidence="2">
    <location>
        <begin position="929"/>
        <end position="966"/>
    </location>
</feature>
<name>A0A2T6ZL13_TUBBO</name>
<organism evidence="3 4">
    <name type="scientific">Tuber borchii</name>
    <name type="common">White truffle</name>
    <dbReference type="NCBI Taxonomy" id="42251"/>
    <lineage>
        <taxon>Eukaryota</taxon>
        <taxon>Fungi</taxon>
        <taxon>Dikarya</taxon>
        <taxon>Ascomycota</taxon>
        <taxon>Pezizomycotina</taxon>
        <taxon>Pezizomycetes</taxon>
        <taxon>Pezizales</taxon>
        <taxon>Tuberaceae</taxon>
        <taxon>Tuber</taxon>
    </lineage>
</organism>
<feature type="compositionally biased region" description="Polar residues" evidence="2">
    <location>
        <begin position="1087"/>
        <end position="1099"/>
    </location>
</feature>
<feature type="coiled-coil region" evidence="1">
    <location>
        <begin position="689"/>
        <end position="716"/>
    </location>
</feature>
<sequence>MDPHQPPILPPPIDSESNSSRGNFFPRRPAAGAFDSIGQNFKFAPPARKEVPSSCSPNTSERDGIRGKSACVLVCEATNSLAAKSNAPFIPFSLGPLNRKRPIETKDSGFPPHKASRPTKRERHTVTSDSSSAKPTVIVLDDDDDEAEDQSSAPIPASENGPPGKVRATDIHYGAAQRDKIPRSREDGPCAKKRPSGLPSASSDSSAQSSQASGRTVLSHNRNLRRHQGHHPVSVVGKDKPDPSTPTPSKFSDALDWNRSQRDLLIAMNSLSAEKDSIEKELISKELALKAEHCLLEAEREKAAQLEDKIAKNDKKISIIKEKTDGLQKFFNGMGCDYKVLQEKYAKLNALFNEVRKERGNIQNDHEEIRLVVQKLQKDNGELLESISHTKEKLFKFEKLNETNVYLQEQLSENAGLLAAERDRVQSLELQAREDINYFRHEIEQKQILFDITQKSLTDFEKQISGVDNLGRAIETVKESNSKIAEQLIQKFSTKCVQLETNLSIRVHDIKGVIEDAVNKGLENSEERLNGLASIFEKTDMRSDYLKMVNEYTSIVKISTQTHKVASDSAGSGSGFVEHLNSQIYHLESQLEEMREHRSLGLAKLSQKEAELNALKHELAEKQNEGLLCNRLESLLQTGNAVLGEKIASLGLNIQNGPGDGSLIAAFNLEVSQLNGSLEQITRSFNDHLSEKNREINRLESQAKSLDALYSEACEKIASFDKEKTEYISLIGHQRLQERIDLENTANSLRLSETSGLNNRIKSLEVQKERLETANALLEERLLARASDLSRNEEAQTVAADVEKATSETLNKCNNLEQELRELRFQSSMERALADRKCQQRTTESEQLQQQVEDLRINLIASNQELIDTQAEKKVLRQGLRDAMQTLETSQDTLKILILIAIQGRSEKESLAARLRNLEDENQRLLEKGVEVFPASKPSRRSSDTLSQSQPPYKSGSTKKSGKVKFSESPIMSLTSIGDASQFRRAQPNDEEVDFQGLAAEILHTSERERVYWKATNTEPLIKPIAPRSKPREPRIEFGDSGKRCNQALKTLSSSTRKAPVTKAKVTEDSQNSDEERYLALPPMSSPPMNFTPANINNGGPSGFNPGESGWSALNTQLQSSQFPQVAEKTKVSSGHRSEALGHEAGRQAKPKLARHRNKKARDEDAMVEEPTKEQESGEKGTGVHSSGSFRAVQKKKRTSKKHQNENFIL</sequence>
<feature type="coiled-coil region" evidence="1">
    <location>
        <begin position="754"/>
        <end position="865"/>
    </location>
</feature>
<gene>
    <name evidence="3" type="ORF">B9Z19DRAFT_1130118</name>
</gene>
<feature type="region of interest" description="Disordered" evidence="2">
    <location>
        <begin position="45"/>
        <end position="66"/>
    </location>
</feature>
<dbReference type="STRING" id="42251.A0A2T6ZL13"/>
<dbReference type="EMBL" id="NESQ01000198">
    <property type="protein sequence ID" value="PUU76172.1"/>
    <property type="molecule type" value="Genomic_DNA"/>
</dbReference>
<reference evidence="3 4" key="1">
    <citation type="submission" date="2017-04" db="EMBL/GenBank/DDBJ databases">
        <title>Draft genome sequence of Tuber borchii Vittad., a whitish edible truffle.</title>
        <authorList>
            <consortium name="DOE Joint Genome Institute"/>
            <person name="Murat C."/>
            <person name="Kuo A."/>
            <person name="Barry K.W."/>
            <person name="Clum A."/>
            <person name="Dockter R.B."/>
            <person name="Fauchery L."/>
            <person name="Iotti M."/>
            <person name="Kohler A."/>
            <person name="Labutti K."/>
            <person name="Lindquist E.A."/>
            <person name="Lipzen A."/>
            <person name="Ohm R.A."/>
            <person name="Wang M."/>
            <person name="Grigoriev I.V."/>
            <person name="Zambonelli A."/>
            <person name="Martin F.M."/>
        </authorList>
    </citation>
    <scope>NUCLEOTIDE SEQUENCE [LARGE SCALE GENOMIC DNA]</scope>
    <source>
        <strain evidence="3 4">Tbo3840</strain>
    </source>
</reference>
<feature type="compositionally biased region" description="Basic residues" evidence="2">
    <location>
        <begin position="114"/>
        <end position="123"/>
    </location>
</feature>
<feature type="region of interest" description="Disordered" evidence="2">
    <location>
        <begin position="86"/>
        <end position="254"/>
    </location>
</feature>
<feature type="compositionally biased region" description="Basic residues" evidence="2">
    <location>
        <begin position="1193"/>
        <end position="1202"/>
    </location>
</feature>
<dbReference type="AlphaFoldDB" id="A0A2T6ZL13"/>
<keyword evidence="1" id="KW-0175">Coiled coil</keyword>
<feature type="coiled-coil region" evidence="1">
    <location>
        <begin position="577"/>
        <end position="625"/>
    </location>
</feature>
<feature type="compositionally biased region" description="Basic and acidic residues" evidence="2">
    <location>
        <begin position="1128"/>
        <end position="1147"/>
    </location>
</feature>
<feature type="compositionally biased region" description="Low complexity" evidence="2">
    <location>
        <begin position="200"/>
        <end position="213"/>
    </location>
</feature>
<feature type="compositionally biased region" description="Basic residues" evidence="2">
    <location>
        <begin position="1149"/>
        <end position="1160"/>
    </location>
</feature>
<feature type="region of interest" description="Disordered" evidence="2">
    <location>
        <begin position="1053"/>
        <end position="1210"/>
    </location>
</feature>
<feature type="region of interest" description="Disordered" evidence="2">
    <location>
        <begin position="1"/>
        <end position="32"/>
    </location>
</feature>